<gene>
    <name evidence="1" type="ORF">SDC9_198035</name>
</gene>
<accession>A0A645IIU7</accession>
<sequence>MLKKVLRTSRSAARPAEMPASRIATAAEAVRCSTLFALPAEDPARFPSSRAAIALFIAAIALASRDK</sequence>
<protein>
    <submittedName>
        <fullName evidence="1">Uncharacterized protein</fullName>
    </submittedName>
</protein>
<organism evidence="1">
    <name type="scientific">bioreactor metagenome</name>
    <dbReference type="NCBI Taxonomy" id="1076179"/>
    <lineage>
        <taxon>unclassified sequences</taxon>
        <taxon>metagenomes</taxon>
        <taxon>ecological metagenomes</taxon>
    </lineage>
</organism>
<dbReference type="EMBL" id="VSSQ01114572">
    <property type="protein sequence ID" value="MPN50409.1"/>
    <property type="molecule type" value="Genomic_DNA"/>
</dbReference>
<reference evidence="1" key="1">
    <citation type="submission" date="2019-08" db="EMBL/GenBank/DDBJ databases">
        <authorList>
            <person name="Kucharzyk K."/>
            <person name="Murdoch R.W."/>
            <person name="Higgins S."/>
            <person name="Loffler F."/>
        </authorList>
    </citation>
    <scope>NUCLEOTIDE SEQUENCE</scope>
</reference>
<name>A0A645IIU7_9ZZZZ</name>
<evidence type="ECO:0000313" key="1">
    <source>
        <dbReference type="EMBL" id="MPN50409.1"/>
    </source>
</evidence>
<comment type="caution">
    <text evidence="1">The sequence shown here is derived from an EMBL/GenBank/DDBJ whole genome shotgun (WGS) entry which is preliminary data.</text>
</comment>
<dbReference type="AlphaFoldDB" id="A0A645IIU7"/>
<proteinExistence type="predicted"/>